<dbReference type="SUPFAM" id="SSF52540">
    <property type="entry name" value="P-loop containing nucleoside triphosphate hydrolases"/>
    <property type="match status" value="1"/>
</dbReference>
<comment type="caution">
    <text evidence="6">Lacks conserved residue(s) required for the propagation of feature annotation.</text>
</comment>
<accession>A0A1H8HV80</accession>
<dbReference type="Gene3D" id="3.40.50.300">
    <property type="entry name" value="P-loop containing nucleotide triphosphate hydrolases"/>
    <property type="match status" value="1"/>
</dbReference>
<comment type="pathway">
    <text evidence="2 6">Metabolic intermediate biosynthesis; 5-phospho-alpha-D-ribose 1-diphosphate biosynthesis; 5-phospho-alpha-D-ribose 1-diphosphate from D-ribose 5-phosphate (route II): step 3/3.</text>
</comment>
<dbReference type="Proteomes" id="UP000198942">
    <property type="component" value="Unassembled WGS sequence"/>
</dbReference>
<keyword evidence="4 6" id="KW-0547">Nucleotide-binding</keyword>
<evidence type="ECO:0000256" key="3">
    <source>
        <dbReference type="ARBA" id="ARBA00022679"/>
    </source>
</evidence>
<dbReference type="NCBIfam" id="TIGR02322">
    <property type="entry name" value="phosphon_PhnN"/>
    <property type="match status" value="1"/>
</dbReference>
<dbReference type="GO" id="GO:0005524">
    <property type="term" value="F:ATP binding"/>
    <property type="evidence" value="ECO:0007669"/>
    <property type="project" value="UniProtKB-KW"/>
</dbReference>
<dbReference type="InterPro" id="IPR012699">
    <property type="entry name" value="PhnN"/>
</dbReference>
<dbReference type="UniPathway" id="UPA00087">
    <property type="reaction ID" value="UER00175"/>
</dbReference>
<protein>
    <recommendedName>
        <fullName evidence="6">Ribose 1,5-bisphosphate phosphokinase PhnN</fullName>
        <ecNumber evidence="6">2.7.4.23</ecNumber>
    </recommendedName>
    <alternativeName>
        <fullName evidence="6">Ribose 1,5-bisphosphokinase</fullName>
    </alternativeName>
</protein>
<evidence type="ECO:0000256" key="6">
    <source>
        <dbReference type="HAMAP-Rule" id="MF_00836"/>
    </source>
</evidence>
<evidence type="ECO:0000256" key="5">
    <source>
        <dbReference type="ARBA" id="ARBA00022840"/>
    </source>
</evidence>
<dbReference type="GO" id="GO:0006015">
    <property type="term" value="P:5-phosphoribose 1-diphosphate biosynthetic process"/>
    <property type="evidence" value="ECO:0007669"/>
    <property type="project" value="UniProtKB-UniRule"/>
</dbReference>
<organism evidence="8 9">
    <name type="scientific">Mucilaginibacter gossypiicola</name>
    <dbReference type="NCBI Taxonomy" id="551995"/>
    <lineage>
        <taxon>Bacteria</taxon>
        <taxon>Pseudomonadati</taxon>
        <taxon>Bacteroidota</taxon>
        <taxon>Sphingobacteriia</taxon>
        <taxon>Sphingobacteriales</taxon>
        <taxon>Sphingobacteriaceae</taxon>
        <taxon>Mucilaginibacter</taxon>
    </lineage>
</organism>
<proteinExistence type="inferred from homology"/>
<sequence length="185" mass="20599">MSKLFYIIGASGAGKDTLMNYARKQINGSENVVFAHRYITRPPFSGNENHISLTNEEFALRSKAGMFALSWGSHDKYYGIGQEINNWLNKGFNVVVNGSREYLLIAQRLYPDLKVVLITASPEIIASRLAVRGREDAEEIGKRIARTAELNTNLENCIEIQNNGTVEHAGNQLVSLISITEKQLA</sequence>
<dbReference type="GO" id="GO:0033863">
    <property type="term" value="F:ribose 1,5-bisphosphate phosphokinase activity"/>
    <property type="evidence" value="ECO:0007669"/>
    <property type="project" value="UniProtKB-UniRule"/>
</dbReference>
<dbReference type="GO" id="GO:0019634">
    <property type="term" value="P:organic phosphonate metabolic process"/>
    <property type="evidence" value="ECO:0007669"/>
    <property type="project" value="UniProtKB-UniRule"/>
</dbReference>
<dbReference type="HAMAP" id="MF_00836">
    <property type="entry name" value="PhnN"/>
    <property type="match status" value="1"/>
</dbReference>
<keyword evidence="8" id="KW-0418">Kinase</keyword>
<evidence type="ECO:0000313" key="8">
    <source>
        <dbReference type="EMBL" id="SEN60270.1"/>
    </source>
</evidence>
<comment type="function">
    <text evidence="6">Catalyzes the phosphorylation of ribose 1,5-bisphosphate to 5-phospho-D-ribosyl alpha-1-diphosphate (PRPP).</text>
</comment>
<evidence type="ECO:0000259" key="7">
    <source>
        <dbReference type="SMART" id="SM00072"/>
    </source>
</evidence>
<dbReference type="EC" id="2.7.4.23" evidence="6"/>
<comment type="similarity">
    <text evidence="6">Belongs to the ribose 1,5-bisphosphokinase family.</text>
</comment>
<dbReference type="NCBIfam" id="NF007485">
    <property type="entry name" value="PRK10078.1"/>
    <property type="match status" value="1"/>
</dbReference>
<gene>
    <name evidence="6" type="primary">phnN</name>
    <name evidence="8" type="ORF">SAMN05192574_103647</name>
</gene>
<evidence type="ECO:0000256" key="1">
    <source>
        <dbReference type="ARBA" id="ARBA00000373"/>
    </source>
</evidence>
<keyword evidence="9" id="KW-1185">Reference proteome</keyword>
<evidence type="ECO:0000256" key="4">
    <source>
        <dbReference type="ARBA" id="ARBA00022741"/>
    </source>
</evidence>
<dbReference type="RefSeq" id="WP_091210955.1">
    <property type="nucleotide sequence ID" value="NZ_FOCL01000003.1"/>
</dbReference>
<comment type="catalytic activity">
    <reaction evidence="1 6">
        <text>alpha-D-ribose 1,5-bisphosphate + ATP = 5-phospho-alpha-D-ribose 1-diphosphate + ADP</text>
        <dbReference type="Rhea" id="RHEA:20109"/>
        <dbReference type="ChEBI" id="CHEBI:30616"/>
        <dbReference type="ChEBI" id="CHEBI:58017"/>
        <dbReference type="ChEBI" id="CHEBI:68688"/>
        <dbReference type="ChEBI" id="CHEBI:456216"/>
        <dbReference type="EC" id="2.7.4.23"/>
    </reaction>
</comment>
<keyword evidence="5 6" id="KW-0067">ATP-binding</keyword>
<dbReference type="InterPro" id="IPR008145">
    <property type="entry name" value="GK/Ca_channel_bsu"/>
</dbReference>
<keyword evidence="3 6" id="KW-0808">Transferase</keyword>
<dbReference type="STRING" id="551995.SAMN05192574_103647"/>
<name>A0A1H8HV80_9SPHI</name>
<reference evidence="9" key="1">
    <citation type="submission" date="2016-10" db="EMBL/GenBank/DDBJ databases">
        <authorList>
            <person name="Varghese N."/>
            <person name="Submissions S."/>
        </authorList>
    </citation>
    <scope>NUCLEOTIDE SEQUENCE [LARGE SCALE GENOMIC DNA]</scope>
    <source>
        <strain evidence="9">Gh-48</strain>
    </source>
</reference>
<dbReference type="SMART" id="SM00072">
    <property type="entry name" value="GuKc"/>
    <property type="match status" value="1"/>
</dbReference>
<dbReference type="AlphaFoldDB" id="A0A1H8HV80"/>
<feature type="domain" description="Guanylate kinase/L-type calcium channel beta subunit" evidence="7">
    <location>
        <begin position="1"/>
        <end position="181"/>
    </location>
</feature>
<dbReference type="OrthoDB" id="1033810at2"/>
<dbReference type="InterPro" id="IPR027417">
    <property type="entry name" value="P-loop_NTPase"/>
</dbReference>
<dbReference type="EMBL" id="FOCL01000003">
    <property type="protein sequence ID" value="SEN60270.1"/>
    <property type="molecule type" value="Genomic_DNA"/>
</dbReference>
<evidence type="ECO:0000256" key="2">
    <source>
        <dbReference type="ARBA" id="ARBA00005069"/>
    </source>
</evidence>
<evidence type="ECO:0000313" key="9">
    <source>
        <dbReference type="Proteomes" id="UP000198942"/>
    </source>
</evidence>